<dbReference type="KEGG" id="dfl:DFE_0017"/>
<feature type="signal peptide" evidence="2">
    <location>
        <begin position="1"/>
        <end position="26"/>
    </location>
</feature>
<dbReference type="Gene3D" id="3.40.190.170">
    <property type="entry name" value="Bacterial extracellular solute-binding protein, family 7"/>
    <property type="match status" value="1"/>
</dbReference>
<evidence type="ECO:0000256" key="2">
    <source>
        <dbReference type="SAM" id="SignalP"/>
    </source>
</evidence>
<dbReference type="InterPro" id="IPR004682">
    <property type="entry name" value="TRAP_DctP"/>
</dbReference>
<gene>
    <name evidence="3" type="ORF">DFE_0017</name>
</gene>
<dbReference type="InterPro" id="IPR038404">
    <property type="entry name" value="TRAP_DctP_sf"/>
</dbReference>
<dbReference type="NCBIfam" id="NF037995">
    <property type="entry name" value="TRAP_S1"/>
    <property type="match status" value="1"/>
</dbReference>
<keyword evidence="1 2" id="KW-0732">Signal</keyword>
<evidence type="ECO:0000313" key="3">
    <source>
        <dbReference type="EMBL" id="BBD06743.1"/>
    </source>
</evidence>
<dbReference type="Pfam" id="PF03480">
    <property type="entry name" value="DctP"/>
    <property type="match status" value="1"/>
</dbReference>
<organism evidence="3 4">
    <name type="scientific">Desulfovibrio ferrophilus</name>
    <dbReference type="NCBI Taxonomy" id="241368"/>
    <lineage>
        <taxon>Bacteria</taxon>
        <taxon>Pseudomonadati</taxon>
        <taxon>Thermodesulfobacteriota</taxon>
        <taxon>Desulfovibrionia</taxon>
        <taxon>Desulfovibrionales</taxon>
        <taxon>Desulfovibrionaceae</taxon>
        <taxon>Desulfovibrio</taxon>
    </lineage>
</organism>
<reference evidence="3 4" key="1">
    <citation type="journal article" date="2018" name="Sci. Adv.">
        <title>Multi-heme cytochromes provide a pathway for survival in energy-limited environments.</title>
        <authorList>
            <person name="Deng X."/>
            <person name="Dohmae N."/>
            <person name="Nealson K.H."/>
            <person name="Hashimoto K."/>
            <person name="Okamoto A."/>
        </authorList>
    </citation>
    <scope>NUCLEOTIDE SEQUENCE [LARGE SCALE GENOMIC DNA]</scope>
    <source>
        <strain evidence="3 4">IS5</strain>
    </source>
</reference>
<dbReference type="AlphaFoldDB" id="A0A2Z6AU43"/>
<name>A0A2Z6AU43_9BACT</name>
<dbReference type="EMBL" id="AP017378">
    <property type="protein sequence ID" value="BBD06743.1"/>
    <property type="molecule type" value="Genomic_DNA"/>
</dbReference>
<evidence type="ECO:0000256" key="1">
    <source>
        <dbReference type="ARBA" id="ARBA00022729"/>
    </source>
</evidence>
<dbReference type="CDD" id="cd13679">
    <property type="entry name" value="PBP2_TRAP_YiaO_like"/>
    <property type="match status" value="1"/>
</dbReference>
<dbReference type="PIRSF" id="PIRSF006470">
    <property type="entry name" value="DctB"/>
    <property type="match status" value="1"/>
</dbReference>
<evidence type="ECO:0000313" key="4">
    <source>
        <dbReference type="Proteomes" id="UP000269883"/>
    </source>
</evidence>
<feature type="chain" id="PRO_5016439510" evidence="2">
    <location>
        <begin position="27"/>
        <end position="329"/>
    </location>
</feature>
<proteinExistence type="predicted"/>
<keyword evidence="4" id="KW-1185">Reference proteome</keyword>
<dbReference type="Proteomes" id="UP000269883">
    <property type="component" value="Chromosome"/>
</dbReference>
<dbReference type="NCBIfam" id="TIGR00787">
    <property type="entry name" value="dctP"/>
    <property type="match status" value="1"/>
</dbReference>
<keyword evidence="3" id="KW-0675">Receptor</keyword>
<dbReference type="GO" id="GO:0030288">
    <property type="term" value="C:outer membrane-bounded periplasmic space"/>
    <property type="evidence" value="ECO:0007669"/>
    <property type="project" value="InterPro"/>
</dbReference>
<dbReference type="GO" id="GO:0030246">
    <property type="term" value="F:carbohydrate binding"/>
    <property type="evidence" value="ECO:0007669"/>
    <property type="project" value="TreeGrafter"/>
</dbReference>
<accession>A0A2Z6AU43</accession>
<dbReference type="PANTHER" id="PTHR33376">
    <property type="match status" value="1"/>
</dbReference>
<dbReference type="PANTHER" id="PTHR33376:SF2">
    <property type="entry name" value="DICARBOXYLATE-BINDING PERIPLASMIC PROTEIN"/>
    <property type="match status" value="1"/>
</dbReference>
<dbReference type="OrthoDB" id="8690069at2"/>
<dbReference type="InterPro" id="IPR018389">
    <property type="entry name" value="DctP_fam"/>
</dbReference>
<dbReference type="RefSeq" id="WP_126375559.1">
    <property type="nucleotide sequence ID" value="NZ_AP017378.1"/>
</dbReference>
<dbReference type="GO" id="GO:0055085">
    <property type="term" value="P:transmembrane transport"/>
    <property type="evidence" value="ECO:0007669"/>
    <property type="project" value="InterPro"/>
</dbReference>
<sequence>MNALLRLCLSVLAVTILVLAAGNATAARIIRLGIVTTPGSAQYICAEKFRDLVAERSQGSTQVKLFHSGSLGSETDILQQVQMNAVDMAIITLGPFDTFVPEVKVISFPFLFRDHEQADEILDGPLGREMLSKLERAGFKGLAFSENGFRNLTNDTRPVTTVDDVHGLKIRVMESAMHKELWKTLGANPTPMAWPIYTELQQGTIDGQENPLSVLWVYKLYEVQKHLTLTGHVYSAHIDIASLVWWKSLPSVDQELLATAMHDAAVYQRQWNRQNVVGFLNKLKAAGMEVVSNPDLSSFKAQAEELKHMDIFAEPNTRALLDKFLNATK</sequence>
<protein>
    <submittedName>
        <fullName evidence="3">TRAP transporter solute receptor, DctP family protein</fullName>
    </submittedName>
</protein>